<evidence type="ECO:0000256" key="1">
    <source>
        <dbReference type="ARBA" id="ARBA00001966"/>
    </source>
</evidence>
<dbReference type="EMBL" id="UGFC01000006">
    <property type="protein sequence ID" value="STM15679.1"/>
    <property type="molecule type" value="Genomic_DNA"/>
</dbReference>
<keyword evidence="4" id="KW-0408">Iron</keyword>
<sequence>MVSCLSKLKYMVVIDPLVTETSTFWQNHGESNDVDPASIQTEVFRLPSTCFAEEDGSIANSGRWLQWHWKGQDARAKRVTTAKFWRVSTIICASCTRPKVVKA</sequence>
<dbReference type="PANTHER" id="PTHR43598">
    <property type="entry name" value="TUNGSTEN-CONTAINING FORMYLMETHANOFURAN DEHYDROGENASE 2 SUBUNIT B"/>
    <property type="match status" value="1"/>
</dbReference>
<keyword evidence="4" id="KW-0479">Metal-binding</keyword>
<dbReference type="EC" id="1.17.1.9" evidence="6"/>
<evidence type="ECO:0000256" key="2">
    <source>
        <dbReference type="ARBA" id="ARBA00004196"/>
    </source>
</evidence>
<dbReference type="GO" id="GO:0008863">
    <property type="term" value="F:formate dehydrogenase (NAD+) activity"/>
    <property type="evidence" value="ECO:0007669"/>
    <property type="project" value="UniProtKB-EC"/>
</dbReference>
<evidence type="ECO:0000313" key="7">
    <source>
        <dbReference type="Proteomes" id="UP000254174"/>
    </source>
</evidence>
<gene>
    <name evidence="6" type="primary">fdnG_4</name>
    <name evidence="6" type="ORF">NCTC7922_02070</name>
</gene>
<keyword evidence="4" id="KW-0004">4Fe-4S</keyword>
<reference evidence="6 7" key="1">
    <citation type="submission" date="2018-06" db="EMBL/GenBank/DDBJ databases">
        <authorList>
            <consortium name="Pathogen Informatics"/>
            <person name="Doyle S."/>
        </authorList>
    </citation>
    <scope>NUCLEOTIDE SEQUENCE [LARGE SCALE GENOMIC DNA]</scope>
    <source>
        <strain evidence="6 7">NCTC7922</strain>
    </source>
</reference>
<comment type="cofactor">
    <cofactor evidence="1">
        <name>[4Fe-4S] cluster</name>
        <dbReference type="ChEBI" id="CHEBI:49883"/>
    </cofactor>
</comment>
<dbReference type="PANTHER" id="PTHR43598:SF7">
    <property type="entry name" value="FORMATE DEHYDROGENASE, NITRATE-INDUCIBLE, MAJOR SUBUNIT"/>
    <property type="match status" value="1"/>
</dbReference>
<organism evidence="6 7">
    <name type="scientific">Escherichia coli</name>
    <dbReference type="NCBI Taxonomy" id="562"/>
    <lineage>
        <taxon>Bacteria</taxon>
        <taxon>Pseudomonadati</taxon>
        <taxon>Pseudomonadota</taxon>
        <taxon>Gammaproteobacteria</taxon>
        <taxon>Enterobacterales</taxon>
        <taxon>Enterobacteriaceae</taxon>
        <taxon>Escherichia</taxon>
    </lineage>
</organism>
<dbReference type="GO" id="GO:0030151">
    <property type="term" value="F:molybdenum ion binding"/>
    <property type="evidence" value="ECO:0007669"/>
    <property type="project" value="TreeGrafter"/>
</dbReference>
<evidence type="ECO:0000256" key="5">
    <source>
        <dbReference type="ARBA" id="ARBA00023002"/>
    </source>
</evidence>
<keyword evidence="4" id="KW-0411">Iron-sulfur</keyword>
<dbReference type="GO" id="GO:0030313">
    <property type="term" value="C:cell envelope"/>
    <property type="evidence" value="ECO:0007669"/>
    <property type="project" value="UniProtKB-SubCell"/>
</dbReference>
<evidence type="ECO:0000313" key="6">
    <source>
        <dbReference type="EMBL" id="STM15679.1"/>
    </source>
</evidence>
<proteinExistence type="inferred from homology"/>
<comment type="similarity">
    <text evidence="3">Belongs to the prokaryotic molybdopterin-containing oxidoreductase family.</text>
</comment>
<dbReference type="Proteomes" id="UP000254174">
    <property type="component" value="Unassembled WGS sequence"/>
</dbReference>
<evidence type="ECO:0000256" key="3">
    <source>
        <dbReference type="ARBA" id="ARBA00010312"/>
    </source>
</evidence>
<protein>
    <submittedName>
        <fullName evidence="6">Formate dehydrogenase, nitrate-inducible, major subunit</fullName>
        <ecNumber evidence="6">1.17.1.9</ecNumber>
    </submittedName>
</protein>
<dbReference type="GO" id="GO:0009061">
    <property type="term" value="P:anaerobic respiration"/>
    <property type="evidence" value="ECO:0007669"/>
    <property type="project" value="TreeGrafter"/>
</dbReference>
<dbReference type="GO" id="GO:0051539">
    <property type="term" value="F:4 iron, 4 sulfur cluster binding"/>
    <property type="evidence" value="ECO:0007669"/>
    <property type="project" value="UniProtKB-KW"/>
</dbReference>
<accession>A0A377D5P3</accession>
<keyword evidence="5 6" id="KW-0560">Oxidoreductase</keyword>
<dbReference type="Gene3D" id="3.40.50.740">
    <property type="match status" value="1"/>
</dbReference>
<name>A0A377D5P3_ECOLX</name>
<dbReference type="SUPFAM" id="SSF53706">
    <property type="entry name" value="Formate dehydrogenase/DMSO reductase, domains 1-3"/>
    <property type="match status" value="1"/>
</dbReference>
<dbReference type="GO" id="GO:0009055">
    <property type="term" value="F:electron transfer activity"/>
    <property type="evidence" value="ECO:0007669"/>
    <property type="project" value="TreeGrafter"/>
</dbReference>
<evidence type="ECO:0000256" key="4">
    <source>
        <dbReference type="ARBA" id="ARBA00022485"/>
    </source>
</evidence>
<comment type="subcellular location">
    <subcellularLocation>
        <location evidence="2">Cell envelope</location>
    </subcellularLocation>
</comment>
<dbReference type="AlphaFoldDB" id="A0A377D5P3"/>